<dbReference type="VEuPathDB" id="FungiDB:MCYG_06385"/>
<protein>
    <submittedName>
        <fullName evidence="1">Uncharacterized protein</fullName>
    </submittedName>
</protein>
<dbReference type="AlphaFoldDB" id="C5FUI2"/>
<organism evidence="1 2">
    <name type="scientific">Arthroderma otae (strain ATCC MYA-4605 / CBS 113480)</name>
    <name type="common">Microsporum canis</name>
    <dbReference type="NCBI Taxonomy" id="554155"/>
    <lineage>
        <taxon>Eukaryota</taxon>
        <taxon>Fungi</taxon>
        <taxon>Dikarya</taxon>
        <taxon>Ascomycota</taxon>
        <taxon>Pezizomycotina</taxon>
        <taxon>Eurotiomycetes</taxon>
        <taxon>Eurotiomycetidae</taxon>
        <taxon>Onygenales</taxon>
        <taxon>Arthrodermataceae</taxon>
        <taxon>Microsporum</taxon>
    </lineage>
</organism>
<dbReference type="HOGENOM" id="CLU_2108485_0_0_1"/>
<evidence type="ECO:0000313" key="2">
    <source>
        <dbReference type="Proteomes" id="UP000002035"/>
    </source>
</evidence>
<evidence type="ECO:0000313" key="1">
    <source>
        <dbReference type="EMBL" id="EEQ33566.1"/>
    </source>
</evidence>
<keyword evidence="2" id="KW-1185">Reference proteome</keyword>
<name>C5FUI2_ARTOC</name>
<dbReference type="EMBL" id="DS995706">
    <property type="protein sequence ID" value="EEQ33566.1"/>
    <property type="molecule type" value="Genomic_DNA"/>
</dbReference>
<dbReference type="Proteomes" id="UP000002035">
    <property type="component" value="Unassembled WGS sequence"/>
</dbReference>
<sequence>MNGRCAYHALEGETAQKQSQGKGSSISKHVSFARLKMVQEEGGKKKLYPKYHCAVGVYIGGGGEEEEEVRRNIYCRIWIFRPMIPSNFCATIQQKQDADKLTSLKEYNRGSPRFQ</sequence>
<dbReference type="GeneID" id="9227301"/>
<dbReference type="RefSeq" id="XP_002844421.1">
    <property type="nucleotide sequence ID" value="XM_002844375.1"/>
</dbReference>
<proteinExistence type="predicted"/>
<accession>C5FUI2</accession>
<gene>
    <name evidence="1" type="ORF">MCYG_06385</name>
</gene>
<reference evidence="2" key="1">
    <citation type="journal article" date="2012" name="MBio">
        <title>Comparative genome analysis of Trichophyton rubrum and related dermatophytes reveals candidate genes involved in infection.</title>
        <authorList>
            <person name="Martinez D.A."/>
            <person name="Oliver B.G."/>
            <person name="Graeser Y."/>
            <person name="Goldberg J.M."/>
            <person name="Li W."/>
            <person name="Martinez-Rossi N.M."/>
            <person name="Monod M."/>
            <person name="Shelest E."/>
            <person name="Barton R.C."/>
            <person name="Birch E."/>
            <person name="Brakhage A.A."/>
            <person name="Chen Z."/>
            <person name="Gurr S.J."/>
            <person name="Heiman D."/>
            <person name="Heitman J."/>
            <person name="Kosti I."/>
            <person name="Rossi A."/>
            <person name="Saif S."/>
            <person name="Samalova M."/>
            <person name="Saunders C.W."/>
            <person name="Shea T."/>
            <person name="Summerbell R.C."/>
            <person name="Xu J."/>
            <person name="Young S."/>
            <person name="Zeng Q."/>
            <person name="Birren B.W."/>
            <person name="Cuomo C.A."/>
            <person name="White T.C."/>
        </authorList>
    </citation>
    <scope>NUCLEOTIDE SEQUENCE [LARGE SCALE GENOMIC DNA]</scope>
    <source>
        <strain evidence="2">ATCC MYA-4605 / CBS 113480</strain>
    </source>
</reference>